<evidence type="ECO:0000256" key="1">
    <source>
        <dbReference type="ARBA" id="ARBA00005594"/>
    </source>
</evidence>
<evidence type="ECO:0000256" key="5">
    <source>
        <dbReference type="ARBA" id="ARBA00022917"/>
    </source>
</evidence>
<gene>
    <name evidence="8 12" type="primary">argS</name>
    <name evidence="12" type="ORF">H8B09_13185</name>
</gene>
<dbReference type="SUPFAM" id="SSF52374">
    <property type="entry name" value="Nucleotidylyl transferase"/>
    <property type="match status" value="1"/>
</dbReference>
<comment type="similarity">
    <text evidence="1 8 9">Belongs to the class-I aminoacyl-tRNA synthetase family.</text>
</comment>
<keyword evidence="6 8" id="KW-0030">Aminoacyl-tRNA synthetase</keyword>
<keyword evidence="2 8" id="KW-0436">Ligase</keyword>
<evidence type="ECO:0000256" key="2">
    <source>
        <dbReference type="ARBA" id="ARBA00022598"/>
    </source>
</evidence>
<accession>A0ABR8MUS8</accession>
<dbReference type="InterPro" id="IPR014729">
    <property type="entry name" value="Rossmann-like_a/b/a_fold"/>
</dbReference>
<dbReference type="RefSeq" id="WP_191204006.1">
    <property type="nucleotide sequence ID" value="NZ_JACXZA010000003.1"/>
</dbReference>
<dbReference type="Pfam" id="PF03485">
    <property type="entry name" value="Arg_tRNA_synt_N"/>
    <property type="match status" value="1"/>
</dbReference>
<comment type="catalytic activity">
    <reaction evidence="7 8">
        <text>tRNA(Arg) + L-arginine + ATP = L-arginyl-tRNA(Arg) + AMP + diphosphate</text>
        <dbReference type="Rhea" id="RHEA:20301"/>
        <dbReference type="Rhea" id="RHEA-COMP:9658"/>
        <dbReference type="Rhea" id="RHEA-COMP:9673"/>
        <dbReference type="ChEBI" id="CHEBI:30616"/>
        <dbReference type="ChEBI" id="CHEBI:32682"/>
        <dbReference type="ChEBI" id="CHEBI:33019"/>
        <dbReference type="ChEBI" id="CHEBI:78442"/>
        <dbReference type="ChEBI" id="CHEBI:78513"/>
        <dbReference type="ChEBI" id="CHEBI:456215"/>
        <dbReference type="EC" id="6.1.1.19"/>
    </reaction>
</comment>
<sequence length="621" mass="69908">MISQLIVTSVEKSVKELLEELGIEVHGQLIRVQIEQPAHLEHGDYATNAAMLLAKMLRKAPIQIASMLKAKLEQDGNVEKLIHRIEVATPGFINLYIDWKEWAQREFKLPAGTAEKVVIEHTSINPNKSAHVGHLRNACIGDALVRLMRRTGHEVEVHNYIDDLGNQLADTVVGLLHIPHKKGHTRFGDYCWDIYSSVNREYQRNPLMLEHRTNTLHSVEEGDENLSWVGLLVAERIVREHLIEMAAFGIRYDLLVWESSIVREGFWASAFELLKGTKHFYKETAGKLEGCWVLKQSGVEEETQDSDYSADKVLVRSNGILTYTAKDIAYHLWKFGLLERDFKYASFGEGLSTTSVAGTNGTYGKADMVINVIDHRQEYPQAMVKQALDLLGYTEHAEQLRHVSYGVVSLSPGAAEELGIDTSDGKTSYAMSGRQGIGIKIADLLDRMETIIDNKRSDTTGLSSRVIAAAAIRYYLLRFNLATEVVFDIGQATEVTGNTGVYLMYAYARAANIISRAETEFNRKPHVPVHFDQLEKAEYALLRQIAIWQDTLHIAGRELSPNLICNYAHELATLFNNFYAACPILRADEHKLPLRLWLTLKFKETIADALTVLGLPTPNRL</sequence>
<dbReference type="Gene3D" id="3.40.50.620">
    <property type="entry name" value="HUPs"/>
    <property type="match status" value="1"/>
</dbReference>
<evidence type="ECO:0000256" key="9">
    <source>
        <dbReference type="RuleBase" id="RU363038"/>
    </source>
</evidence>
<dbReference type="EC" id="6.1.1.19" evidence="8"/>
<evidence type="ECO:0000259" key="11">
    <source>
        <dbReference type="SMART" id="SM01016"/>
    </source>
</evidence>
<keyword evidence="3 8" id="KW-0547">Nucleotide-binding</keyword>
<dbReference type="InterPro" id="IPR036695">
    <property type="entry name" value="Arg-tRNA-synth_N_sf"/>
</dbReference>
<dbReference type="PANTHER" id="PTHR11956">
    <property type="entry name" value="ARGINYL-TRNA SYNTHETASE"/>
    <property type="match status" value="1"/>
</dbReference>
<feature type="domain" description="DALR anticodon binding" evidence="10">
    <location>
        <begin position="503"/>
        <end position="621"/>
    </location>
</feature>
<keyword evidence="5 8" id="KW-0648">Protein biosynthesis</keyword>
<dbReference type="Proteomes" id="UP000609346">
    <property type="component" value="Unassembled WGS sequence"/>
</dbReference>
<dbReference type="InterPro" id="IPR008909">
    <property type="entry name" value="DALR_anticod-bd"/>
</dbReference>
<comment type="caution">
    <text evidence="12">The sequence shown here is derived from an EMBL/GenBank/DDBJ whole genome shotgun (WGS) entry which is preliminary data.</text>
</comment>
<reference evidence="12 13" key="1">
    <citation type="submission" date="2020-09" db="EMBL/GenBank/DDBJ databases">
        <title>Paenibacillus sp. strain PR3 16S rRNA gene Genome sequencing and assembly.</title>
        <authorList>
            <person name="Kim J."/>
        </authorList>
    </citation>
    <scope>NUCLEOTIDE SEQUENCE [LARGE SCALE GENOMIC DNA]</scope>
    <source>
        <strain evidence="12 13">PR3</strain>
    </source>
</reference>
<evidence type="ECO:0000313" key="13">
    <source>
        <dbReference type="Proteomes" id="UP000609346"/>
    </source>
</evidence>
<dbReference type="Pfam" id="PF00750">
    <property type="entry name" value="tRNA-synt_1d"/>
    <property type="match status" value="1"/>
</dbReference>
<evidence type="ECO:0000313" key="12">
    <source>
        <dbReference type="EMBL" id="MBD3919712.1"/>
    </source>
</evidence>
<comment type="subunit">
    <text evidence="8">Monomer.</text>
</comment>
<dbReference type="InterPro" id="IPR009080">
    <property type="entry name" value="tRNAsynth_Ia_anticodon-bd"/>
</dbReference>
<feature type="domain" description="Arginyl tRNA synthetase N-terminal" evidence="11">
    <location>
        <begin position="4"/>
        <end position="97"/>
    </location>
</feature>
<dbReference type="Gene3D" id="1.10.730.10">
    <property type="entry name" value="Isoleucyl-tRNA Synthetase, Domain 1"/>
    <property type="match status" value="1"/>
</dbReference>
<evidence type="ECO:0000256" key="6">
    <source>
        <dbReference type="ARBA" id="ARBA00023146"/>
    </source>
</evidence>
<evidence type="ECO:0000256" key="3">
    <source>
        <dbReference type="ARBA" id="ARBA00022741"/>
    </source>
</evidence>
<protein>
    <recommendedName>
        <fullName evidence="8">Arginine--tRNA ligase</fullName>
        <ecNumber evidence="8">6.1.1.19</ecNumber>
    </recommendedName>
    <alternativeName>
        <fullName evidence="8">Arginyl-tRNA synthetase</fullName>
        <shortName evidence="8">ArgRS</shortName>
    </alternativeName>
</protein>
<proteinExistence type="inferred from homology"/>
<organism evidence="12 13">
    <name type="scientific">Paenibacillus terricola</name>
    <dbReference type="NCBI Taxonomy" id="2763503"/>
    <lineage>
        <taxon>Bacteria</taxon>
        <taxon>Bacillati</taxon>
        <taxon>Bacillota</taxon>
        <taxon>Bacilli</taxon>
        <taxon>Bacillales</taxon>
        <taxon>Paenibacillaceae</taxon>
        <taxon>Paenibacillus</taxon>
    </lineage>
</organism>
<dbReference type="HAMAP" id="MF_00123">
    <property type="entry name" value="Arg_tRNA_synth"/>
    <property type="match status" value="1"/>
</dbReference>
<dbReference type="EMBL" id="JACXZA010000003">
    <property type="protein sequence ID" value="MBD3919712.1"/>
    <property type="molecule type" value="Genomic_DNA"/>
</dbReference>
<dbReference type="PANTHER" id="PTHR11956:SF5">
    <property type="entry name" value="ARGININE--TRNA LIGASE, CYTOPLASMIC"/>
    <property type="match status" value="1"/>
</dbReference>
<comment type="caution">
    <text evidence="8">Lacks conserved residue(s) required for the propagation of feature annotation.</text>
</comment>
<dbReference type="InterPro" id="IPR005148">
    <property type="entry name" value="Arg-tRNA-synth_N"/>
</dbReference>
<dbReference type="PRINTS" id="PR01038">
    <property type="entry name" value="TRNASYNTHARG"/>
</dbReference>
<name>A0ABR8MUS8_9BACL</name>
<keyword evidence="8" id="KW-0963">Cytoplasm</keyword>
<dbReference type="InterPro" id="IPR035684">
    <property type="entry name" value="ArgRS_core"/>
</dbReference>
<keyword evidence="4 8" id="KW-0067">ATP-binding</keyword>
<comment type="subcellular location">
    <subcellularLocation>
        <location evidence="8">Cytoplasm</location>
    </subcellularLocation>
</comment>
<evidence type="ECO:0000256" key="7">
    <source>
        <dbReference type="ARBA" id="ARBA00049339"/>
    </source>
</evidence>
<dbReference type="Pfam" id="PF05746">
    <property type="entry name" value="DALR_1"/>
    <property type="match status" value="1"/>
</dbReference>
<dbReference type="Gene3D" id="3.30.1360.70">
    <property type="entry name" value="Arginyl tRNA synthetase N-terminal domain"/>
    <property type="match status" value="1"/>
</dbReference>
<keyword evidence="13" id="KW-1185">Reference proteome</keyword>
<dbReference type="SUPFAM" id="SSF47323">
    <property type="entry name" value="Anticodon-binding domain of a subclass of class I aminoacyl-tRNA synthetases"/>
    <property type="match status" value="1"/>
</dbReference>
<dbReference type="SMART" id="SM00836">
    <property type="entry name" value="DALR_1"/>
    <property type="match status" value="1"/>
</dbReference>
<dbReference type="InterPro" id="IPR001278">
    <property type="entry name" value="Arg-tRNA-ligase"/>
</dbReference>
<evidence type="ECO:0000259" key="10">
    <source>
        <dbReference type="SMART" id="SM00836"/>
    </source>
</evidence>
<evidence type="ECO:0000256" key="8">
    <source>
        <dbReference type="HAMAP-Rule" id="MF_00123"/>
    </source>
</evidence>
<dbReference type="SMART" id="SM01016">
    <property type="entry name" value="Arg_tRNA_synt_N"/>
    <property type="match status" value="1"/>
</dbReference>
<dbReference type="GO" id="GO:0016874">
    <property type="term" value="F:ligase activity"/>
    <property type="evidence" value="ECO:0007669"/>
    <property type="project" value="UniProtKB-KW"/>
</dbReference>
<evidence type="ECO:0000256" key="4">
    <source>
        <dbReference type="ARBA" id="ARBA00022840"/>
    </source>
</evidence>
<dbReference type="SUPFAM" id="SSF55190">
    <property type="entry name" value="Arginyl-tRNA synthetase (ArgRS), N-terminal 'additional' domain"/>
    <property type="match status" value="1"/>
</dbReference>